<gene>
    <name evidence="2" type="ORF">DFR41_103172</name>
</gene>
<feature type="region of interest" description="Disordered" evidence="1">
    <location>
        <begin position="1"/>
        <end position="78"/>
    </location>
</feature>
<sequence>MTQAQDPSQDVAAQGATPTSSPQRETSRQDKASPGTHYKDEPEVTQEESVPLDGKDPVGEKMMEKLGDERRQQQEDRQ</sequence>
<protein>
    <submittedName>
        <fullName evidence="2">Uncharacterized protein</fullName>
    </submittedName>
</protein>
<dbReference type="AlphaFoldDB" id="A0A370FMB9"/>
<evidence type="ECO:0000256" key="1">
    <source>
        <dbReference type="SAM" id="MobiDB-lite"/>
    </source>
</evidence>
<dbReference type="Proteomes" id="UP000255265">
    <property type="component" value="Unassembled WGS sequence"/>
</dbReference>
<dbReference type="OrthoDB" id="8859654at2"/>
<feature type="compositionally biased region" description="Basic and acidic residues" evidence="1">
    <location>
        <begin position="25"/>
        <end position="42"/>
    </location>
</feature>
<keyword evidence="3" id="KW-1185">Reference proteome</keyword>
<dbReference type="RefSeq" id="WP_017758568.1">
    <property type="nucleotide sequence ID" value="NZ_QQAV01000003.1"/>
</dbReference>
<proteinExistence type="predicted"/>
<organism evidence="2 3">
    <name type="scientific">Pseudacidovorax intermedius</name>
    <dbReference type="NCBI Taxonomy" id="433924"/>
    <lineage>
        <taxon>Bacteria</taxon>
        <taxon>Pseudomonadati</taxon>
        <taxon>Pseudomonadota</taxon>
        <taxon>Betaproteobacteria</taxon>
        <taxon>Burkholderiales</taxon>
        <taxon>Comamonadaceae</taxon>
        <taxon>Pseudacidovorax</taxon>
    </lineage>
</organism>
<dbReference type="EMBL" id="QQAV01000003">
    <property type="protein sequence ID" value="RDI26016.1"/>
    <property type="molecule type" value="Genomic_DNA"/>
</dbReference>
<feature type="compositionally biased region" description="Basic and acidic residues" evidence="1">
    <location>
        <begin position="53"/>
        <end position="78"/>
    </location>
</feature>
<reference evidence="2 3" key="1">
    <citation type="submission" date="2018-07" db="EMBL/GenBank/DDBJ databases">
        <title>Genomic Encyclopedia of Type Strains, Phase IV (KMG-IV): sequencing the most valuable type-strain genomes for metagenomic binning, comparative biology and taxonomic classification.</title>
        <authorList>
            <person name="Goeker M."/>
        </authorList>
    </citation>
    <scope>NUCLEOTIDE SEQUENCE [LARGE SCALE GENOMIC DNA]</scope>
    <source>
        <strain evidence="2 3">DSM 21352</strain>
    </source>
</reference>
<evidence type="ECO:0000313" key="3">
    <source>
        <dbReference type="Proteomes" id="UP000255265"/>
    </source>
</evidence>
<evidence type="ECO:0000313" key="2">
    <source>
        <dbReference type="EMBL" id="RDI26016.1"/>
    </source>
</evidence>
<comment type="caution">
    <text evidence="2">The sequence shown here is derived from an EMBL/GenBank/DDBJ whole genome shotgun (WGS) entry which is preliminary data.</text>
</comment>
<accession>A0A370FMB9</accession>
<name>A0A370FMB9_9BURK</name>